<name>A0AAV3YLH4_9GAST</name>
<dbReference type="EMBL" id="BLXT01001120">
    <property type="protein sequence ID" value="GFN83245.1"/>
    <property type="molecule type" value="Genomic_DNA"/>
</dbReference>
<sequence length="141" mass="15958">MLSSLLKLKFYEAHSPPLQRYLWAHQGRKEQFVQRLSTEQRHRKDSTSGRRMIPRLSVRGTSRDDFPSRSLAKPQHRCTLSSYRLVQKPWTQRAFADSPKRTASSAGHSNPSRSGQAVGGTGHSVRGQQGKQVTLARGYDL</sequence>
<reference evidence="2 3" key="1">
    <citation type="journal article" date="2021" name="Elife">
        <title>Chloroplast acquisition without the gene transfer in kleptoplastic sea slugs, Plakobranchus ocellatus.</title>
        <authorList>
            <person name="Maeda T."/>
            <person name="Takahashi S."/>
            <person name="Yoshida T."/>
            <person name="Shimamura S."/>
            <person name="Takaki Y."/>
            <person name="Nagai Y."/>
            <person name="Toyoda A."/>
            <person name="Suzuki Y."/>
            <person name="Arimoto A."/>
            <person name="Ishii H."/>
            <person name="Satoh N."/>
            <person name="Nishiyama T."/>
            <person name="Hasebe M."/>
            <person name="Maruyama T."/>
            <person name="Minagawa J."/>
            <person name="Obokata J."/>
            <person name="Shigenobu S."/>
        </authorList>
    </citation>
    <scope>NUCLEOTIDE SEQUENCE [LARGE SCALE GENOMIC DNA]</scope>
</reference>
<proteinExistence type="predicted"/>
<feature type="compositionally biased region" description="Basic and acidic residues" evidence="1">
    <location>
        <begin position="35"/>
        <end position="48"/>
    </location>
</feature>
<keyword evidence="3" id="KW-1185">Reference proteome</keyword>
<evidence type="ECO:0000313" key="2">
    <source>
        <dbReference type="EMBL" id="GFN83245.1"/>
    </source>
</evidence>
<accession>A0AAV3YLH4</accession>
<evidence type="ECO:0000313" key="3">
    <source>
        <dbReference type="Proteomes" id="UP000735302"/>
    </source>
</evidence>
<evidence type="ECO:0000256" key="1">
    <source>
        <dbReference type="SAM" id="MobiDB-lite"/>
    </source>
</evidence>
<feature type="region of interest" description="Disordered" evidence="1">
    <location>
        <begin position="91"/>
        <end position="141"/>
    </location>
</feature>
<comment type="caution">
    <text evidence="2">The sequence shown here is derived from an EMBL/GenBank/DDBJ whole genome shotgun (WGS) entry which is preliminary data.</text>
</comment>
<dbReference type="AlphaFoldDB" id="A0AAV3YLH4"/>
<feature type="compositionally biased region" description="Polar residues" evidence="1">
    <location>
        <begin position="101"/>
        <end position="115"/>
    </location>
</feature>
<protein>
    <submittedName>
        <fullName evidence="2">Uncharacterized protein</fullName>
    </submittedName>
</protein>
<gene>
    <name evidence="2" type="ORF">PoB_000975100</name>
</gene>
<dbReference type="Proteomes" id="UP000735302">
    <property type="component" value="Unassembled WGS sequence"/>
</dbReference>
<feature type="region of interest" description="Disordered" evidence="1">
    <location>
        <begin position="35"/>
        <end position="75"/>
    </location>
</feature>
<organism evidence="2 3">
    <name type="scientific">Plakobranchus ocellatus</name>
    <dbReference type="NCBI Taxonomy" id="259542"/>
    <lineage>
        <taxon>Eukaryota</taxon>
        <taxon>Metazoa</taxon>
        <taxon>Spiralia</taxon>
        <taxon>Lophotrochozoa</taxon>
        <taxon>Mollusca</taxon>
        <taxon>Gastropoda</taxon>
        <taxon>Heterobranchia</taxon>
        <taxon>Euthyneura</taxon>
        <taxon>Panpulmonata</taxon>
        <taxon>Sacoglossa</taxon>
        <taxon>Placobranchoidea</taxon>
        <taxon>Plakobranchidae</taxon>
        <taxon>Plakobranchus</taxon>
    </lineage>
</organism>